<evidence type="ECO:0000313" key="3">
    <source>
        <dbReference type="Proteomes" id="UP000639606"/>
    </source>
</evidence>
<name>A0A918AQS7_9PSEU</name>
<comment type="caution">
    <text evidence="2">The sequence shown here is derived from an EMBL/GenBank/DDBJ whole genome shotgun (WGS) entry which is preliminary data.</text>
</comment>
<dbReference type="RefSeq" id="WP_189224829.1">
    <property type="nucleotide sequence ID" value="NZ_BMRG01000007.1"/>
</dbReference>
<feature type="transmembrane region" description="Helical" evidence="1">
    <location>
        <begin position="34"/>
        <end position="52"/>
    </location>
</feature>
<gene>
    <name evidence="2" type="ORF">GCM10010185_40490</name>
</gene>
<dbReference type="Proteomes" id="UP000639606">
    <property type="component" value="Unassembled WGS sequence"/>
</dbReference>
<feature type="transmembrane region" description="Helical" evidence="1">
    <location>
        <begin position="470"/>
        <end position="491"/>
    </location>
</feature>
<evidence type="ECO:0000256" key="1">
    <source>
        <dbReference type="SAM" id="Phobius"/>
    </source>
</evidence>
<sequence>MLTKNLKFLSGVVIMTLIVLNALTATSVVRHRGSGWQVLALLLVLLAAAVVLHTRHFHRRPFLAKPKNPFKFHQVPVDRAASLQREAKKNSGELQLHEARVFAGAVVKPEQFRRRVVEEYTPSRRTLQKLATVDLDIPKRLLEAATPQHVYLPVVINQKGDLLDDFHIYEANSDETQWLSYRQYLGLAAEVLHILLLTAYRLPLGSDLPPEAEQAELLALQGIVQRRDTRAHSVVDFSGAEAVEQLQVASTSARKLAGLFVRQLTENYPIVASVHGPVGRRHRFKYQLTLMPEVKFGRSAARRWAGFFRLVFGTRPVDLNLDISNAPTCESFHLHVHAPDDLFLTRQEATGFDEALKRRAEGAPTLPHCRFRRRLGQPHAHFYCRYMPAFTESERPAIRLSFSEVPPGSVLRAAITAAAALAILWLIGFVNSRFPDPGTDAPAFLLAFPAVAAAWLGFDAPSRKLLEGTLSARLCLVVTAMLSLTGCGLFMLHKSFGQGRSWPQVPDGNSLLGITDLGWAITVALALLNAARIGYQCLVRTWQYSHLLAKEVH</sequence>
<evidence type="ECO:0000313" key="2">
    <source>
        <dbReference type="EMBL" id="GGP63682.1"/>
    </source>
</evidence>
<feature type="transmembrane region" description="Helical" evidence="1">
    <location>
        <begin position="441"/>
        <end position="458"/>
    </location>
</feature>
<accession>A0A918AQS7</accession>
<keyword evidence="1" id="KW-0472">Membrane</keyword>
<keyword evidence="1" id="KW-1133">Transmembrane helix</keyword>
<dbReference type="EMBL" id="BMRG01000007">
    <property type="protein sequence ID" value="GGP63682.1"/>
    <property type="molecule type" value="Genomic_DNA"/>
</dbReference>
<reference evidence="2" key="2">
    <citation type="submission" date="2020-09" db="EMBL/GenBank/DDBJ databases">
        <authorList>
            <person name="Sun Q."/>
            <person name="Ohkuma M."/>
        </authorList>
    </citation>
    <scope>NUCLEOTIDE SEQUENCE</scope>
    <source>
        <strain evidence="2">JCM 3313</strain>
    </source>
</reference>
<feature type="transmembrane region" description="Helical" evidence="1">
    <location>
        <begin position="409"/>
        <end position="429"/>
    </location>
</feature>
<protein>
    <submittedName>
        <fullName evidence="2">Uncharacterized protein</fullName>
    </submittedName>
</protein>
<keyword evidence="1" id="KW-0812">Transmembrane</keyword>
<feature type="transmembrane region" description="Helical" evidence="1">
    <location>
        <begin position="511"/>
        <end position="531"/>
    </location>
</feature>
<proteinExistence type="predicted"/>
<dbReference type="AlphaFoldDB" id="A0A918AQS7"/>
<organism evidence="2 3">
    <name type="scientific">Saccharothrix coeruleofusca</name>
    <dbReference type="NCBI Taxonomy" id="33919"/>
    <lineage>
        <taxon>Bacteria</taxon>
        <taxon>Bacillati</taxon>
        <taxon>Actinomycetota</taxon>
        <taxon>Actinomycetes</taxon>
        <taxon>Pseudonocardiales</taxon>
        <taxon>Pseudonocardiaceae</taxon>
        <taxon>Saccharothrix</taxon>
    </lineage>
</organism>
<keyword evidence="3" id="KW-1185">Reference proteome</keyword>
<reference evidence="2" key="1">
    <citation type="journal article" date="2014" name="Int. J. Syst. Evol. Microbiol.">
        <title>Complete genome sequence of Corynebacterium casei LMG S-19264T (=DSM 44701T), isolated from a smear-ripened cheese.</title>
        <authorList>
            <consortium name="US DOE Joint Genome Institute (JGI-PGF)"/>
            <person name="Walter F."/>
            <person name="Albersmeier A."/>
            <person name="Kalinowski J."/>
            <person name="Ruckert C."/>
        </authorList>
    </citation>
    <scope>NUCLEOTIDE SEQUENCE</scope>
    <source>
        <strain evidence="2">JCM 3313</strain>
    </source>
</reference>